<evidence type="ECO:0000313" key="3">
    <source>
        <dbReference type="EMBL" id="MCG9963370.1"/>
    </source>
</evidence>
<comment type="similarity">
    <text evidence="1 2">Belongs to the ArsC family.</text>
</comment>
<dbReference type="Pfam" id="PF03960">
    <property type="entry name" value="ArsC"/>
    <property type="match status" value="1"/>
</dbReference>
<dbReference type="NCBIfam" id="TIGR01617">
    <property type="entry name" value="arsC_related"/>
    <property type="match status" value="1"/>
</dbReference>
<dbReference type="Gene3D" id="3.40.30.10">
    <property type="entry name" value="Glutaredoxin"/>
    <property type="match status" value="1"/>
</dbReference>
<gene>
    <name evidence="3" type="ORF">H9J30_05435</name>
</gene>
<dbReference type="RefSeq" id="WP_240130108.1">
    <property type="nucleotide sequence ID" value="NZ_JACSDI010000002.1"/>
</dbReference>
<dbReference type="SUPFAM" id="SSF52833">
    <property type="entry name" value="Thioredoxin-like"/>
    <property type="match status" value="1"/>
</dbReference>
<sequence length="134" mass="15366">MPQCEQNQCVPSAPLDRNIILTLYGIKNCDTVRKARKWIETHQLPVNFHDFREDGLAEKDLQHWCQIAGWETVFNKRSTSFRALSDADKANIDQAKAIQLMLTHPTLIKRPVLVVGEQVLLGFNEAEYKKAFSL</sequence>
<proteinExistence type="inferred from homology"/>
<evidence type="ECO:0000313" key="4">
    <source>
        <dbReference type="Proteomes" id="UP000829384"/>
    </source>
</evidence>
<dbReference type="InterPro" id="IPR036249">
    <property type="entry name" value="Thioredoxin-like_sf"/>
</dbReference>
<comment type="caution">
    <text evidence="3">The sequence shown here is derived from an EMBL/GenBank/DDBJ whole genome shotgun (WGS) entry which is preliminary data.</text>
</comment>
<protein>
    <submittedName>
        <fullName evidence="3">ArsC family reductase</fullName>
    </submittedName>
</protein>
<dbReference type="InterPro" id="IPR006504">
    <property type="entry name" value="Tscrpt_reg_Spx/MgsR"/>
</dbReference>
<dbReference type="EMBL" id="JACSDI010000002">
    <property type="protein sequence ID" value="MCG9963370.1"/>
    <property type="molecule type" value="Genomic_DNA"/>
</dbReference>
<dbReference type="NCBIfam" id="NF008107">
    <property type="entry name" value="PRK10853.1"/>
    <property type="match status" value="1"/>
</dbReference>
<dbReference type="InterPro" id="IPR006660">
    <property type="entry name" value="Arsenate_reductase-like"/>
</dbReference>
<accession>A0ABS9QSP4</accession>
<name>A0ABS9QSP4_9GAMM</name>
<evidence type="ECO:0000256" key="1">
    <source>
        <dbReference type="ARBA" id="ARBA00007198"/>
    </source>
</evidence>
<evidence type="ECO:0000256" key="2">
    <source>
        <dbReference type="PROSITE-ProRule" id="PRU01282"/>
    </source>
</evidence>
<reference evidence="3 4" key="1">
    <citation type="submission" date="2020-08" db="EMBL/GenBank/DDBJ databases">
        <title>Whole genome sequence of Shewanella sp strain PS-2.</title>
        <authorList>
            <person name="Das S.K."/>
        </authorList>
    </citation>
    <scope>NUCLEOTIDE SEQUENCE [LARGE SCALE GENOMIC DNA]</scope>
    <source>
        <strain evidence="3 4">PS-2</strain>
    </source>
</reference>
<keyword evidence="4" id="KW-1185">Reference proteome</keyword>
<organism evidence="3 4">
    <name type="scientific">Shewanella cutis</name>
    <dbReference type="NCBI Taxonomy" id="2766780"/>
    <lineage>
        <taxon>Bacteria</taxon>
        <taxon>Pseudomonadati</taxon>
        <taxon>Pseudomonadota</taxon>
        <taxon>Gammaproteobacteria</taxon>
        <taxon>Alteromonadales</taxon>
        <taxon>Shewanellaceae</taxon>
        <taxon>Shewanella</taxon>
    </lineage>
</organism>
<dbReference type="PANTHER" id="PTHR30041">
    <property type="entry name" value="ARSENATE REDUCTASE"/>
    <property type="match status" value="1"/>
</dbReference>
<dbReference type="PROSITE" id="PS51353">
    <property type="entry name" value="ARSC"/>
    <property type="match status" value="1"/>
</dbReference>
<dbReference type="PANTHER" id="PTHR30041:SF8">
    <property type="entry name" value="PROTEIN YFFB"/>
    <property type="match status" value="1"/>
</dbReference>
<dbReference type="Proteomes" id="UP000829384">
    <property type="component" value="Unassembled WGS sequence"/>
</dbReference>
<dbReference type="CDD" id="cd03035">
    <property type="entry name" value="ArsC_Yffb"/>
    <property type="match status" value="1"/>
</dbReference>